<dbReference type="AlphaFoldDB" id="A0A0G0ERZ1"/>
<proteinExistence type="predicted"/>
<dbReference type="InterPro" id="IPR021139">
    <property type="entry name" value="NYN"/>
</dbReference>
<evidence type="ECO:0000259" key="1">
    <source>
        <dbReference type="Pfam" id="PF01936"/>
    </source>
</evidence>
<dbReference type="EMBL" id="LBQB01000001">
    <property type="protein sequence ID" value="KKP70102.1"/>
    <property type="molecule type" value="Genomic_DNA"/>
</dbReference>
<feature type="domain" description="NYN" evidence="1">
    <location>
        <begin position="9"/>
        <end position="159"/>
    </location>
</feature>
<dbReference type="GO" id="GO:0004540">
    <property type="term" value="F:RNA nuclease activity"/>
    <property type="evidence" value="ECO:0007669"/>
    <property type="project" value="InterPro"/>
</dbReference>
<dbReference type="InterPro" id="IPR047140">
    <property type="entry name" value="LabA"/>
</dbReference>
<name>A0A0G0ERZ1_UNCC3</name>
<dbReference type="STRING" id="1618350.UR67_C0001G0011"/>
<protein>
    <recommendedName>
        <fullName evidence="1">NYN domain-containing protein</fullName>
    </recommendedName>
</protein>
<dbReference type="PANTHER" id="PTHR35458:SF8">
    <property type="entry name" value="SLR0650 PROTEIN"/>
    <property type="match status" value="1"/>
</dbReference>
<comment type="caution">
    <text evidence="2">The sequence shown here is derived from an EMBL/GenBank/DDBJ whole genome shotgun (WGS) entry which is preliminary data.</text>
</comment>
<dbReference type="CDD" id="cd10911">
    <property type="entry name" value="PIN_LabA"/>
    <property type="match status" value="1"/>
</dbReference>
<accession>A0A0G0ERZ1</accession>
<gene>
    <name evidence="2" type="ORF">UR67_C0001G0011</name>
</gene>
<dbReference type="PANTHER" id="PTHR35458">
    <property type="entry name" value="SLR0755 PROTEIN"/>
    <property type="match status" value="1"/>
</dbReference>
<reference evidence="2 3" key="1">
    <citation type="journal article" date="2015" name="Nature">
        <title>rRNA introns, odd ribosomes, and small enigmatic genomes across a large radiation of phyla.</title>
        <authorList>
            <person name="Brown C.T."/>
            <person name="Hug L.A."/>
            <person name="Thomas B.C."/>
            <person name="Sharon I."/>
            <person name="Castelle C.J."/>
            <person name="Singh A."/>
            <person name="Wilkins M.J."/>
            <person name="Williams K.H."/>
            <person name="Banfield J.F."/>
        </authorList>
    </citation>
    <scope>NUCLEOTIDE SEQUENCE [LARGE SCALE GENOMIC DNA]</scope>
</reference>
<sequence length="196" mass="22139">MIVRNKEQRIVVLVDVQNLYYSAKNLYNSRINFKNLLKLAIQSRNLTRAIAYVIKSDINEKESDFFSAINEAGFEVKEKDLQIFPGGNKKGDWDVGIAMDAIRLGQKVDSVILISGDGDYIPVVNYLQQSLGCLVEIIAFGKTCSKNLIDIADSFTDIENFKKDLLFMKKDANHGYSLPRFTSPLSRNASHKPQLK</sequence>
<evidence type="ECO:0000313" key="2">
    <source>
        <dbReference type="EMBL" id="KKP70102.1"/>
    </source>
</evidence>
<organism evidence="2 3">
    <name type="scientific">candidate division CPR3 bacterium GW2011_GWF2_35_18</name>
    <dbReference type="NCBI Taxonomy" id="1618350"/>
    <lineage>
        <taxon>Bacteria</taxon>
        <taxon>Bacteria division CPR3</taxon>
    </lineage>
</organism>
<evidence type="ECO:0000313" key="3">
    <source>
        <dbReference type="Proteomes" id="UP000034581"/>
    </source>
</evidence>
<dbReference type="Gene3D" id="3.40.50.1010">
    <property type="entry name" value="5'-nuclease"/>
    <property type="match status" value="1"/>
</dbReference>
<dbReference type="Pfam" id="PF01936">
    <property type="entry name" value="NYN"/>
    <property type="match status" value="1"/>
</dbReference>
<dbReference type="Proteomes" id="UP000034581">
    <property type="component" value="Unassembled WGS sequence"/>
</dbReference>